<name>A0A8C4QFK7_EPTBU</name>
<dbReference type="AlphaFoldDB" id="A0A8C4QFK7"/>
<dbReference type="PANTHER" id="PTHR20883:SF15">
    <property type="entry name" value="PHYTANOYL-COA DIOXYGENASE DOMAIN-CONTAINING PROTEIN 1"/>
    <property type="match status" value="1"/>
</dbReference>
<accession>A0A8C4QFK7</accession>
<dbReference type="Pfam" id="PF05721">
    <property type="entry name" value="PhyH"/>
    <property type="match status" value="1"/>
</dbReference>
<evidence type="ECO:0000313" key="8">
    <source>
        <dbReference type="Proteomes" id="UP000694388"/>
    </source>
</evidence>
<evidence type="ECO:0000313" key="7">
    <source>
        <dbReference type="Ensembl" id="ENSEBUP00000014727.1"/>
    </source>
</evidence>
<evidence type="ECO:0000256" key="1">
    <source>
        <dbReference type="ARBA" id="ARBA00001962"/>
    </source>
</evidence>
<comment type="similarity">
    <text evidence="4">Belongs to the PhyH family. PHYHD1 subfamily.</text>
</comment>
<keyword evidence="3" id="KW-0408">Iron</keyword>
<proteinExistence type="inferred from homology"/>
<reference evidence="7" key="2">
    <citation type="submission" date="2025-09" db="UniProtKB">
        <authorList>
            <consortium name="Ensembl"/>
        </authorList>
    </citation>
    <scope>IDENTIFICATION</scope>
</reference>
<dbReference type="GeneTree" id="ENSGT00390000006287"/>
<comment type="function">
    <text evidence="6">2-oxoglutarate(2OG)-dependent dioxygenase that catalyzes the conversion of 2-oxoglutarate to succinate and CO(2) in an iron-dependent manner. However, does not couple 2OG turnover to the hydroxylation of acyl-coenzyme A derivatives, implying that it is not directly involved in phytanoyl coenzyme-A metabolism. Does not show detectable activity towards fatty acid CoA thioesters.</text>
</comment>
<organism evidence="7 8">
    <name type="scientific">Eptatretus burgeri</name>
    <name type="common">Inshore hagfish</name>
    <dbReference type="NCBI Taxonomy" id="7764"/>
    <lineage>
        <taxon>Eukaryota</taxon>
        <taxon>Metazoa</taxon>
        <taxon>Chordata</taxon>
        <taxon>Craniata</taxon>
        <taxon>Vertebrata</taxon>
        <taxon>Cyclostomata</taxon>
        <taxon>Myxini</taxon>
        <taxon>Myxiniformes</taxon>
        <taxon>Myxinidae</taxon>
        <taxon>Eptatretinae</taxon>
        <taxon>Eptatretus</taxon>
    </lineage>
</organism>
<evidence type="ECO:0000256" key="4">
    <source>
        <dbReference type="ARBA" id="ARBA00038356"/>
    </source>
</evidence>
<dbReference type="OMA" id="KYSEDNW"/>
<dbReference type="Gene3D" id="2.60.120.620">
    <property type="entry name" value="q2cbj1_9rhob like domain"/>
    <property type="match status" value="1"/>
</dbReference>
<dbReference type="SUPFAM" id="SSF51197">
    <property type="entry name" value="Clavaminate synthase-like"/>
    <property type="match status" value="1"/>
</dbReference>
<dbReference type="Ensembl" id="ENSEBUT00000015303.1">
    <property type="protein sequence ID" value="ENSEBUP00000014727.1"/>
    <property type="gene ID" value="ENSEBUG00000009279.1"/>
</dbReference>
<keyword evidence="2" id="KW-0479">Metal-binding</keyword>
<comment type="cofactor">
    <cofactor evidence="1">
        <name>Fe cation</name>
        <dbReference type="ChEBI" id="CHEBI:24875"/>
    </cofactor>
</comment>
<evidence type="ECO:0000256" key="3">
    <source>
        <dbReference type="ARBA" id="ARBA00023004"/>
    </source>
</evidence>
<dbReference type="InterPro" id="IPR008775">
    <property type="entry name" value="Phytyl_CoA_dOase-like"/>
</dbReference>
<evidence type="ECO:0000256" key="6">
    <source>
        <dbReference type="ARBA" id="ARBA00045487"/>
    </source>
</evidence>
<evidence type="ECO:0000256" key="5">
    <source>
        <dbReference type="ARBA" id="ARBA00039857"/>
    </source>
</evidence>
<keyword evidence="8" id="KW-1185">Reference proteome</keyword>
<protein>
    <recommendedName>
        <fullName evidence="5">Phytanoyl-CoA dioxygenase domain-containing protein 1</fullName>
    </recommendedName>
</protein>
<sequence length="236" mass="26914">MITKMPSSPAQGSNDYFLSSGDKIRFFFEKEVFTKEGDFIIPKERAVNKIGHALHALDPVFKEITHSLKIKDTAKALQINKPVVVQSMYIFKQPGIGGEVTPHQDATFLHTEPMQCITGFWFAVEDATEENGCLQFIPGSHRNEITRRLVRSLPTEYPKTKFLGQERDYLDEEFVKLPAIKGSLVIFDGRVVHKSNMNTSNRSRQAYVFHIMDSQDCMWSKDNWMQPSVALPFPAL</sequence>
<dbReference type="Proteomes" id="UP000694388">
    <property type="component" value="Unplaced"/>
</dbReference>
<evidence type="ECO:0000256" key="2">
    <source>
        <dbReference type="ARBA" id="ARBA00022723"/>
    </source>
</evidence>
<dbReference type="PANTHER" id="PTHR20883">
    <property type="entry name" value="PHYTANOYL-COA DIOXYGENASE DOMAIN CONTAINING 1"/>
    <property type="match status" value="1"/>
</dbReference>
<dbReference type="GO" id="GO:0046872">
    <property type="term" value="F:metal ion binding"/>
    <property type="evidence" value="ECO:0007669"/>
    <property type="project" value="UniProtKB-KW"/>
</dbReference>
<reference evidence="7" key="1">
    <citation type="submission" date="2025-08" db="UniProtKB">
        <authorList>
            <consortium name="Ensembl"/>
        </authorList>
    </citation>
    <scope>IDENTIFICATION</scope>
</reference>